<feature type="coiled-coil region" evidence="1">
    <location>
        <begin position="13"/>
        <end position="143"/>
    </location>
</feature>
<protein>
    <submittedName>
        <fullName evidence="2">Uncharacterized protein</fullName>
    </submittedName>
</protein>
<gene>
    <name evidence="2" type="ORF">EZS28_022727</name>
</gene>
<name>A0A5J4VHD0_9EUKA</name>
<evidence type="ECO:0000313" key="2">
    <source>
        <dbReference type="EMBL" id="KAA6381746.1"/>
    </source>
</evidence>
<dbReference type="AlphaFoldDB" id="A0A5J4VHD0"/>
<reference evidence="2 3" key="1">
    <citation type="submission" date="2019-03" db="EMBL/GenBank/DDBJ databases">
        <title>Single cell metagenomics reveals metabolic interactions within the superorganism composed of flagellate Streblomastix strix and complex community of Bacteroidetes bacteria on its surface.</title>
        <authorList>
            <person name="Treitli S.C."/>
            <person name="Kolisko M."/>
            <person name="Husnik F."/>
            <person name="Keeling P."/>
            <person name="Hampl V."/>
        </authorList>
    </citation>
    <scope>NUCLEOTIDE SEQUENCE [LARGE SCALE GENOMIC DNA]</scope>
    <source>
        <strain evidence="2">ST1C</strain>
    </source>
</reference>
<evidence type="ECO:0000256" key="1">
    <source>
        <dbReference type="SAM" id="Coils"/>
    </source>
</evidence>
<accession>A0A5J4VHD0</accession>
<evidence type="ECO:0000313" key="3">
    <source>
        <dbReference type="Proteomes" id="UP000324800"/>
    </source>
</evidence>
<keyword evidence="1" id="KW-0175">Coiled coil</keyword>
<proteinExistence type="predicted"/>
<organism evidence="2 3">
    <name type="scientific">Streblomastix strix</name>
    <dbReference type="NCBI Taxonomy" id="222440"/>
    <lineage>
        <taxon>Eukaryota</taxon>
        <taxon>Metamonada</taxon>
        <taxon>Preaxostyla</taxon>
        <taxon>Oxymonadida</taxon>
        <taxon>Streblomastigidae</taxon>
        <taxon>Streblomastix</taxon>
    </lineage>
</organism>
<dbReference type="Proteomes" id="UP000324800">
    <property type="component" value="Unassembled WGS sequence"/>
</dbReference>
<comment type="caution">
    <text evidence="2">The sequence shown here is derived from an EMBL/GenBank/DDBJ whole genome shotgun (WGS) entry which is preliminary data.</text>
</comment>
<dbReference type="EMBL" id="SNRW01007149">
    <property type="protein sequence ID" value="KAA6381746.1"/>
    <property type="molecule type" value="Genomic_DNA"/>
</dbReference>
<sequence length="144" mass="17326">MTNTSSSAPQQDFQALLKENDILKYRLLDLERQFKDEIGAERKLAVAQKRADEANEVIQLLRKELERERRMKREGGVDAVIREVERDLELREKEIQQLRDRLRKEEKTRDSIVQEYQLDQQRLQHVRNELEISEKERVRLTEVI</sequence>